<proteinExistence type="predicted"/>
<geneLocation type="chloroplast" evidence="1"/>
<protein>
    <submittedName>
        <fullName evidence="1">NADH-plastoquinone oxidoreductase subunit 4L</fullName>
    </submittedName>
</protein>
<organism evidence="1">
    <name type="scientific">Sinogentiana souliei</name>
    <dbReference type="NCBI Taxonomy" id="267666"/>
    <lineage>
        <taxon>Eukaryota</taxon>
        <taxon>Viridiplantae</taxon>
        <taxon>Streptophyta</taxon>
        <taxon>Embryophyta</taxon>
        <taxon>Tracheophyta</taxon>
        <taxon>Spermatophyta</taxon>
        <taxon>Magnoliopsida</taxon>
        <taxon>eudicotyledons</taxon>
        <taxon>Gunneridae</taxon>
        <taxon>Pentapetalae</taxon>
        <taxon>asterids</taxon>
        <taxon>lamiids</taxon>
        <taxon>Gentianales</taxon>
        <taxon>Gentianaceae</taxon>
        <taxon>Gentianeae</taxon>
        <taxon>Gentianinae</taxon>
        <taxon>Sinogentiana</taxon>
    </lineage>
</organism>
<gene>
    <name evidence="1" type="primary">ndhE</name>
</gene>
<evidence type="ECO:0000313" key="1">
    <source>
        <dbReference type="EMBL" id="QXI89112.1"/>
    </source>
</evidence>
<accession>A0A8F4XMX4</accession>
<name>A0A8F4XMX4_9GENT</name>
<dbReference type="EMBL" id="MN234138">
    <property type="protein sequence ID" value="QXI89112.1"/>
    <property type="molecule type" value="Genomic_DNA"/>
</dbReference>
<keyword evidence="1" id="KW-0934">Plastid</keyword>
<dbReference type="AlphaFoldDB" id="A0A8F4XMX4"/>
<sequence length="24" mass="3019">MYRNRKSTRINELNLLNRSIHYIN</sequence>
<reference evidence="1" key="1">
    <citation type="journal article" date="2021" name="Ecol. Evol.">
        <title>Lineage-specific plastid degradation in subtribe Gentianinae (Gentianaceae).</title>
        <authorList>
            <person name="Fu P.C."/>
            <person name="Sun S.S."/>
            <person name="Twyford A.D."/>
            <person name="Li B.B."/>
            <person name="Zhou R.Q."/>
            <person name="Chen S.L."/>
            <person name="Gao Q.B."/>
            <person name="Favre A."/>
        </authorList>
    </citation>
    <scope>NUCLEOTIDE SEQUENCE</scope>
</reference>
<keyword evidence="1" id="KW-0150">Chloroplast</keyword>